<dbReference type="Proteomes" id="UP000706172">
    <property type="component" value="Unassembled WGS sequence"/>
</dbReference>
<sequence>MRKNKGLALAGLIACCVLLFCTGVGAEPGRFSVSGGYGKSADSIDIFRFGVQKPFFTRWFESSTGSLSGYFELSYNVWDKSGDTTNGVAFSPVFVYCFNLTDFQHIIPYVEAGIGAAYIDDYHIAGRNLSSHFQFEDRIGIGVQMHRMDFKFGYMHYSNAGLKTPNDGIDIFIGTVAWRF</sequence>
<evidence type="ECO:0000313" key="5">
    <source>
        <dbReference type="Proteomes" id="UP000706172"/>
    </source>
</evidence>
<dbReference type="PIRSF" id="PIRSF029681">
    <property type="entry name" value="PagL"/>
    <property type="match status" value="1"/>
</dbReference>
<feature type="active site" description="Charge relay system" evidence="1">
    <location>
        <position position="170"/>
    </location>
</feature>
<dbReference type="InterPro" id="IPR011250">
    <property type="entry name" value="OMP/PagP_B-barrel"/>
</dbReference>
<protein>
    <submittedName>
        <fullName evidence="4">Acyloxyacyl hydrolase</fullName>
    </submittedName>
</protein>
<dbReference type="SUPFAM" id="SSF56925">
    <property type="entry name" value="OMPA-like"/>
    <property type="match status" value="1"/>
</dbReference>
<accession>A0A931CVS7</accession>
<evidence type="ECO:0000256" key="1">
    <source>
        <dbReference type="PIRSR" id="PIRSR029681-1"/>
    </source>
</evidence>
<evidence type="ECO:0000256" key="3">
    <source>
        <dbReference type="SAM" id="SignalP"/>
    </source>
</evidence>
<dbReference type="Pfam" id="PF09411">
    <property type="entry name" value="PagL"/>
    <property type="match status" value="1"/>
</dbReference>
<evidence type="ECO:0000256" key="2">
    <source>
        <dbReference type="PIRSR" id="PIRSR029681-2"/>
    </source>
</evidence>
<dbReference type="EMBL" id="JACCQK010000085">
    <property type="protein sequence ID" value="MBG0778704.1"/>
    <property type="molecule type" value="Genomic_DNA"/>
</dbReference>
<dbReference type="InterPro" id="IPR018550">
    <property type="entry name" value="Lipid-A_deacylase-rel"/>
</dbReference>
<feature type="chain" id="PRO_5037186281" evidence="3">
    <location>
        <begin position="27"/>
        <end position="180"/>
    </location>
</feature>
<dbReference type="AlphaFoldDB" id="A0A931CVS7"/>
<feature type="site" description="Critical for activity" evidence="2">
    <location>
        <position position="159"/>
    </location>
</feature>
<comment type="caution">
    <text evidence="4">The sequence shown here is derived from an EMBL/GenBank/DDBJ whole genome shotgun (WGS) entry which is preliminary data.</text>
</comment>
<name>A0A931CVS7_9BACT</name>
<dbReference type="Gene3D" id="2.40.160.20">
    <property type="match status" value="1"/>
</dbReference>
<feature type="signal peptide" evidence="3">
    <location>
        <begin position="1"/>
        <end position="26"/>
    </location>
</feature>
<proteinExistence type="predicted"/>
<dbReference type="GO" id="GO:0016787">
    <property type="term" value="F:hydrolase activity"/>
    <property type="evidence" value="ECO:0007669"/>
    <property type="project" value="UniProtKB-KW"/>
</dbReference>
<organism evidence="4 5">
    <name type="scientific">Desulfotignum balticum</name>
    <dbReference type="NCBI Taxonomy" id="115781"/>
    <lineage>
        <taxon>Bacteria</taxon>
        <taxon>Pseudomonadati</taxon>
        <taxon>Thermodesulfobacteriota</taxon>
        <taxon>Desulfobacteria</taxon>
        <taxon>Desulfobacterales</taxon>
        <taxon>Desulfobacteraceae</taxon>
        <taxon>Desulfotignum</taxon>
    </lineage>
</organism>
<gene>
    <name evidence="4" type="ORF">H0S81_02085</name>
</gene>
<evidence type="ECO:0000313" key="4">
    <source>
        <dbReference type="EMBL" id="MBG0778704.1"/>
    </source>
</evidence>
<feature type="active site" description="Charge relay system" evidence="1">
    <location>
        <position position="158"/>
    </location>
</feature>
<feature type="active site" description="Charge relay system" evidence="1">
    <location>
        <position position="156"/>
    </location>
</feature>
<reference evidence="4" key="1">
    <citation type="submission" date="2020-07" db="EMBL/GenBank/DDBJ databases">
        <title>Severe corrosion of carbon steel in oil field produced water can be linked to methanogenic archaea containing a special type of NiFe hydrogenase.</title>
        <authorList>
            <person name="Lahme S."/>
            <person name="Mand J."/>
            <person name="Longwell J."/>
            <person name="Smith R."/>
            <person name="Enning D."/>
        </authorList>
    </citation>
    <scope>NUCLEOTIDE SEQUENCE</scope>
    <source>
        <strain evidence="4">MIC098Bin6</strain>
    </source>
</reference>
<keyword evidence="4" id="KW-0378">Hydrolase</keyword>
<keyword evidence="3" id="KW-0732">Signal</keyword>